<organism evidence="6 7">
    <name type="scientific">Dietzia aerolata</name>
    <dbReference type="NCBI Taxonomy" id="595984"/>
    <lineage>
        <taxon>Bacteria</taxon>
        <taxon>Bacillati</taxon>
        <taxon>Actinomycetota</taxon>
        <taxon>Actinomycetes</taxon>
        <taxon>Mycobacteriales</taxon>
        <taxon>Dietziaceae</taxon>
        <taxon>Dietzia</taxon>
    </lineage>
</organism>
<protein>
    <submittedName>
        <fullName evidence="6">Bile acid:sodium symporter family protein</fullName>
    </submittedName>
</protein>
<feature type="transmembrane region" description="Helical" evidence="5">
    <location>
        <begin position="74"/>
        <end position="94"/>
    </location>
</feature>
<dbReference type="RefSeq" id="WP_182632138.1">
    <property type="nucleotide sequence ID" value="NZ_JAALDM010000118.1"/>
</dbReference>
<keyword evidence="7" id="KW-1185">Reference proteome</keyword>
<reference evidence="6 7" key="1">
    <citation type="submission" date="2024-09" db="EMBL/GenBank/DDBJ databases">
        <authorList>
            <person name="Sun Q."/>
            <person name="Mori K."/>
        </authorList>
    </citation>
    <scope>NUCLEOTIDE SEQUENCE [LARGE SCALE GENOMIC DNA]</scope>
    <source>
        <strain evidence="6 7">CCM 7659</strain>
    </source>
</reference>
<proteinExistence type="predicted"/>
<feature type="transmembrane region" description="Helical" evidence="5">
    <location>
        <begin position="198"/>
        <end position="217"/>
    </location>
</feature>
<sequence length="297" mass="31737">MSVVFEVSRQLSGILVVVFVVSSLFNVGLTQKPSNFRAHLTNGHFLSRMVLANLILFPAVMVMAVTMVDLEPAYSAGLLIFGLSAGAPFLIALTRESKDDVSLAATVMTVLIVGTVVLMPLILPRLIEGVSVDVWAIVRGLTLQMILPMVLGMAIRQYLLSAAALVQPWVAKISSVALYGLLASMIVGYLPQMVDPELWKAIATGLVVILVGLFIGYMMGDGHNKLKRVGALATAQRNTAAAMIVATSNFDDPRVVVVVTLVNTAGLVVLMGAAKLMSRDAEFLLTPIGADVPERRH</sequence>
<evidence type="ECO:0000256" key="4">
    <source>
        <dbReference type="ARBA" id="ARBA00023136"/>
    </source>
</evidence>
<name>A0ABV5JSS4_9ACTN</name>
<dbReference type="EMBL" id="JBHMDY010000004">
    <property type="protein sequence ID" value="MFB9259960.1"/>
    <property type="molecule type" value="Genomic_DNA"/>
</dbReference>
<evidence type="ECO:0000256" key="5">
    <source>
        <dbReference type="SAM" id="Phobius"/>
    </source>
</evidence>
<accession>A0ABV5JSS4</accession>
<evidence type="ECO:0000256" key="1">
    <source>
        <dbReference type="ARBA" id="ARBA00004141"/>
    </source>
</evidence>
<comment type="caution">
    <text evidence="6">The sequence shown here is derived from an EMBL/GenBank/DDBJ whole genome shotgun (WGS) entry which is preliminary data.</text>
</comment>
<dbReference type="Proteomes" id="UP001589700">
    <property type="component" value="Unassembled WGS sequence"/>
</dbReference>
<feature type="transmembrane region" description="Helical" evidence="5">
    <location>
        <begin position="50"/>
        <end position="68"/>
    </location>
</feature>
<dbReference type="Gene3D" id="1.20.1530.20">
    <property type="match status" value="1"/>
</dbReference>
<keyword evidence="2 5" id="KW-0812">Transmembrane</keyword>
<evidence type="ECO:0000313" key="7">
    <source>
        <dbReference type="Proteomes" id="UP001589700"/>
    </source>
</evidence>
<evidence type="ECO:0000256" key="2">
    <source>
        <dbReference type="ARBA" id="ARBA00022692"/>
    </source>
</evidence>
<feature type="transmembrane region" description="Helical" evidence="5">
    <location>
        <begin position="255"/>
        <end position="274"/>
    </location>
</feature>
<dbReference type="InterPro" id="IPR038770">
    <property type="entry name" value="Na+/solute_symporter_sf"/>
</dbReference>
<dbReference type="InterPro" id="IPR004710">
    <property type="entry name" value="Bilac:Na_transpt"/>
</dbReference>
<feature type="transmembrane region" description="Helical" evidence="5">
    <location>
        <begin position="12"/>
        <end position="29"/>
    </location>
</feature>
<evidence type="ECO:0000313" key="6">
    <source>
        <dbReference type="EMBL" id="MFB9259960.1"/>
    </source>
</evidence>
<evidence type="ECO:0000256" key="3">
    <source>
        <dbReference type="ARBA" id="ARBA00022989"/>
    </source>
</evidence>
<dbReference type="Pfam" id="PF01758">
    <property type="entry name" value="SBF"/>
    <property type="match status" value="1"/>
</dbReference>
<comment type="subcellular location">
    <subcellularLocation>
        <location evidence="1">Membrane</location>
        <topology evidence="1">Multi-pass membrane protein</topology>
    </subcellularLocation>
</comment>
<feature type="transmembrane region" description="Helical" evidence="5">
    <location>
        <begin position="176"/>
        <end position="192"/>
    </location>
</feature>
<feature type="transmembrane region" description="Helical" evidence="5">
    <location>
        <begin position="101"/>
        <end position="122"/>
    </location>
</feature>
<keyword evidence="4 5" id="KW-0472">Membrane</keyword>
<dbReference type="InterPro" id="IPR002657">
    <property type="entry name" value="BilAc:Na_symport/Acr3"/>
</dbReference>
<dbReference type="PANTHER" id="PTHR10361:SF28">
    <property type="entry name" value="P3 PROTEIN-RELATED"/>
    <property type="match status" value="1"/>
</dbReference>
<keyword evidence="3 5" id="KW-1133">Transmembrane helix</keyword>
<gene>
    <name evidence="6" type="ORF">ACFFVD_09105</name>
</gene>
<dbReference type="PANTHER" id="PTHR10361">
    <property type="entry name" value="SODIUM-BILE ACID COTRANSPORTER"/>
    <property type="match status" value="1"/>
</dbReference>
<feature type="transmembrane region" description="Helical" evidence="5">
    <location>
        <begin position="134"/>
        <end position="155"/>
    </location>
</feature>